<dbReference type="InterPro" id="IPR027417">
    <property type="entry name" value="P-loop_NTPase"/>
</dbReference>
<feature type="compositionally biased region" description="Basic and acidic residues" evidence="2">
    <location>
        <begin position="43"/>
        <end position="61"/>
    </location>
</feature>
<reference evidence="4 5" key="1">
    <citation type="submission" date="2017-03" db="EMBL/GenBank/DDBJ databases">
        <authorList>
            <person name="Afonso C.L."/>
            <person name="Miller P.J."/>
            <person name="Scott M.A."/>
            <person name="Spackman E."/>
            <person name="Goraichik I."/>
            <person name="Dimitrov K.M."/>
            <person name="Suarez D.L."/>
            <person name="Swayne D.E."/>
        </authorList>
    </citation>
    <scope>NUCLEOTIDE SEQUENCE [LARGE SCALE GENOMIC DNA]</scope>
    <source>
        <strain evidence="4 5">CECT 8625</strain>
    </source>
</reference>
<evidence type="ECO:0000313" key="4">
    <source>
        <dbReference type="EMBL" id="SLN46419.1"/>
    </source>
</evidence>
<evidence type="ECO:0000259" key="3">
    <source>
        <dbReference type="Pfam" id="PF00437"/>
    </source>
</evidence>
<accession>A0A1X6ZB25</accession>
<keyword evidence="5" id="KW-1185">Reference proteome</keyword>
<dbReference type="InterPro" id="IPR001482">
    <property type="entry name" value="T2SS/T4SS_dom"/>
</dbReference>
<evidence type="ECO:0000256" key="2">
    <source>
        <dbReference type="SAM" id="MobiDB-lite"/>
    </source>
</evidence>
<dbReference type="OrthoDB" id="9810761at2"/>
<dbReference type="InterPro" id="IPR050921">
    <property type="entry name" value="T4SS_GSP_E_ATPase"/>
</dbReference>
<feature type="domain" description="Bacterial type II secretion system protein E" evidence="3">
    <location>
        <begin position="127"/>
        <end position="402"/>
    </location>
</feature>
<feature type="region of interest" description="Disordered" evidence="2">
    <location>
        <begin position="1"/>
        <end position="61"/>
    </location>
</feature>
<feature type="compositionally biased region" description="Low complexity" evidence="2">
    <location>
        <begin position="10"/>
        <end position="25"/>
    </location>
</feature>
<dbReference type="RefSeq" id="WP_085791963.1">
    <property type="nucleotide sequence ID" value="NZ_FWFK01000004.1"/>
</dbReference>
<dbReference type="SUPFAM" id="SSF52540">
    <property type="entry name" value="P-loop containing nucleoside triphosphate hydrolases"/>
    <property type="match status" value="1"/>
</dbReference>
<dbReference type="Gene3D" id="3.30.450.380">
    <property type="match status" value="1"/>
</dbReference>
<dbReference type="PANTHER" id="PTHR30486:SF15">
    <property type="entry name" value="TYPE II_IV SECRETION SYSTEM ATPASE"/>
    <property type="match status" value="1"/>
</dbReference>
<dbReference type="AlphaFoldDB" id="A0A1X6ZB25"/>
<comment type="similarity">
    <text evidence="1">Belongs to the GSP E family.</text>
</comment>
<dbReference type="CDD" id="cd01130">
    <property type="entry name" value="VirB11-like_ATPase"/>
    <property type="match status" value="1"/>
</dbReference>
<dbReference type="Pfam" id="PF00437">
    <property type="entry name" value="T2SSE"/>
    <property type="match status" value="1"/>
</dbReference>
<protein>
    <submittedName>
        <fullName evidence="4">Putative conjugal transfer protein/MT3759</fullName>
    </submittedName>
</protein>
<sequence>MFRAFHARPEPQTAAAPAPVADVAPAPAPVPAAPSAPGSEVVPAKRSEPRPEPTPDAPTPERLRLKARLHHQLLDELNLELVDSVPREDLRREIGALAARALKAEATSMPAAVFSQLIDELMDEVLGLGPLEPLLADPEIADILVNGVDRVFVERAGRLERSDTRFNDEPHLLRIIDKIVTGVGRRIDESQPWVDARLPDGSRVNAIVRPCAIDGPSLSIRKFARIPLKMDRLVERGALTAAAADFLQACVRGRLNLLISGGTGSGKTTLLNALSAYADPHHRIVTIEDAAELQLQQEHVVRLETRPANAEGTGLVTQRDLIINALRMRPDRIIVGEVRGTEAFDMLQAMNTGHDGSMTTIHANSARDALSRLEQMVAMKGGDMPLGVIRAQIASGLQIVMQTSRLADGTRRLLSISEVVGLDGGTVLMQDIFVFRRFGTGEDGAVQGRMMATGVRPRCMEALAAAGLAPADAAFAPECDA</sequence>
<evidence type="ECO:0000256" key="1">
    <source>
        <dbReference type="ARBA" id="ARBA00006611"/>
    </source>
</evidence>
<dbReference type="Gene3D" id="3.40.50.300">
    <property type="entry name" value="P-loop containing nucleotide triphosphate hydrolases"/>
    <property type="match status" value="1"/>
</dbReference>
<dbReference type="PANTHER" id="PTHR30486">
    <property type="entry name" value="TWITCHING MOTILITY PROTEIN PILT"/>
    <property type="match status" value="1"/>
</dbReference>
<name>A0A1X6ZB25_9RHOB</name>
<dbReference type="EMBL" id="FWFK01000004">
    <property type="protein sequence ID" value="SLN46419.1"/>
    <property type="molecule type" value="Genomic_DNA"/>
</dbReference>
<dbReference type="GO" id="GO:0016887">
    <property type="term" value="F:ATP hydrolysis activity"/>
    <property type="evidence" value="ECO:0007669"/>
    <property type="project" value="InterPro"/>
</dbReference>
<evidence type="ECO:0000313" key="5">
    <source>
        <dbReference type="Proteomes" id="UP000193570"/>
    </source>
</evidence>
<proteinExistence type="inferred from homology"/>
<organism evidence="4 5">
    <name type="scientific">Roseivivax jejudonensis</name>
    <dbReference type="NCBI Taxonomy" id="1529041"/>
    <lineage>
        <taxon>Bacteria</taxon>
        <taxon>Pseudomonadati</taxon>
        <taxon>Pseudomonadota</taxon>
        <taxon>Alphaproteobacteria</taxon>
        <taxon>Rhodobacterales</taxon>
        <taxon>Roseobacteraceae</taxon>
        <taxon>Roseivivax</taxon>
    </lineage>
</organism>
<dbReference type="Proteomes" id="UP000193570">
    <property type="component" value="Unassembled WGS sequence"/>
</dbReference>
<gene>
    <name evidence="4" type="ORF">ROJ8625_02246</name>
</gene>